<dbReference type="AlphaFoldDB" id="X5DLQ7"/>
<dbReference type="KEGG" id="dori:FH5T_02595"/>
<dbReference type="InterPro" id="IPR026444">
    <property type="entry name" value="Secre_tail"/>
</dbReference>
<dbReference type="Gene3D" id="2.60.120.200">
    <property type="match status" value="1"/>
</dbReference>
<dbReference type="SUPFAM" id="SSF51445">
    <property type="entry name" value="(Trans)glycosidases"/>
    <property type="match status" value="1"/>
</dbReference>
<dbReference type="NCBIfam" id="TIGR04183">
    <property type="entry name" value="Por_Secre_tail"/>
    <property type="match status" value="1"/>
</dbReference>
<dbReference type="EMBL" id="CP007451">
    <property type="protein sequence ID" value="AHW61497.1"/>
    <property type="molecule type" value="Genomic_DNA"/>
</dbReference>
<evidence type="ECO:0000313" key="3">
    <source>
        <dbReference type="EMBL" id="SET93489.1"/>
    </source>
</evidence>
<dbReference type="InterPro" id="IPR017853">
    <property type="entry name" value="GH"/>
</dbReference>
<dbReference type="GO" id="GO:0004553">
    <property type="term" value="F:hydrolase activity, hydrolyzing O-glycosyl compounds"/>
    <property type="evidence" value="ECO:0007669"/>
    <property type="project" value="UniProtKB-ARBA"/>
</dbReference>
<dbReference type="eggNOG" id="COG3250">
    <property type="taxonomic scope" value="Bacteria"/>
</dbReference>
<feature type="domain" description="Secretion system C-terminal sorting" evidence="1">
    <location>
        <begin position="620"/>
        <end position="688"/>
    </location>
</feature>
<dbReference type="SUPFAM" id="SSF49899">
    <property type="entry name" value="Concanavalin A-like lectins/glucanases"/>
    <property type="match status" value="1"/>
</dbReference>
<evidence type="ECO:0000313" key="5">
    <source>
        <dbReference type="Proteomes" id="UP000181981"/>
    </source>
</evidence>
<name>X5DLQ7_9BACT</name>
<dbReference type="Proteomes" id="UP000181981">
    <property type="component" value="Unassembled WGS sequence"/>
</dbReference>
<reference evidence="2 4" key="1">
    <citation type="submission" date="2014-03" db="EMBL/GenBank/DDBJ databases">
        <title>Complete genome sequence of a deeply braunched marine Bacteroidia bacterium Draconibacterium orientale type strain FH5T.</title>
        <authorList>
            <person name="Li X."/>
            <person name="Wang X."/>
            <person name="Xie Z."/>
            <person name="Du Z."/>
            <person name="Chen G."/>
        </authorList>
    </citation>
    <scope>NUCLEOTIDE SEQUENCE [LARGE SCALE GENOMIC DNA]</scope>
    <source>
        <strain evidence="2 4">FH5</strain>
    </source>
</reference>
<accession>X5DLQ7</accession>
<gene>
    <name evidence="2" type="ORF">FH5T_02595</name>
    <name evidence="3" type="ORF">SAMN05444285_13023</name>
</gene>
<sequence>MNLKLNALKGFLAICLIIITLKIDAQEMGVNFNESLFQAEDVTKLARTKTTWVRGFFDFFPYFEDQDRLTDVDDQLEDFLNLKSEGYKTILNIKWNFHNKSYPDTTSTEIEEYNEFLQNFLDRVWGKIDIIVVGNEPFIESMNNDERNTRLAPFYQYMCNRVNEYREEKENIPIYFGAFNRLYDFYRDTEGVLTMLDFVKETPWIEGIDLHIHHKENNDIVSMYSYADARIRDDQKILMTEFSLVFYWQDHTRDLIPAEFATKYGYSSDMLVHQYIYEALNNRRPKAEWDDFLSSCSWFEERKHYLWEVYELLSQYESFNVATYSYQISWGTNFDGNTVPWLLNNIINGTTVEDDPETGANQFNYGFIDDFFKIQEVETGENNEVPPADPSKIFMQFEFDENLADASPENVEFNLTKGSETYTEGKFGKALSFNNSAYVTTQDALINVGSESSTLGVWVKMDQSTSVANAGMTILHQKDPAGGTPPGRIMMEILNGDYPGTFESGLRAQSSDVIKPGIWYHLTVVHDAEKGLKSLYVDGELKGIADFGTEQSVGAFVLGAFKNEERAFLYGSLDELFWTREVLSPKQIKSIMSEGIAASFKDQETAVNTISDPSDLKLFYPNPAAGSIQFTAKVLEEEGQFQLFDINGSAVTALQAVQSGTVKLHHLTNGMYLVKVIADNRTYSDRLILQN</sequence>
<dbReference type="RefSeq" id="WP_038555196.1">
    <property type="nucleotide sequence ID" value="NZ_FOHT01000030.1"/>
</dbReference>
<dbReference type="HOGENOM" id="CLU_398347_0_0_10"/>
<dbReference type="EMBL" id="FOHT01000030">
    <property type="protein sequence ID" value="SET93489.1"/>
    <property type="molecule type" value="Genomic_DNA"/>
</dbReference>
<dbReference type="STRING" id="1168034.FH5T_02595"/>
<dbReference type="Proteomes" id="UP000023772">
    <property type="component" value="Chromosome"/>
</dbReference>
<keyword evidence="4" id="KW-1185">Reference proteome</keyword>
<protein>
    <submittedName>
        <fullName evidence="3">Por secretion system C-terminal sorting domain-containing protein</fullName>
    </submittedName>
</protein>
<evidence type="ECO:0000313" key="2">
    <source>
        <dbReference type="EMBL" id="AHW61497.1"/>
    </source>
</evidence>
<organism evidence="3 5">
    <name type="scientific">Draconibacterium orientale</name>
    <dbReference type="NCBI Taxonomy" id="1168034"/>
    <lineage>
        <taxon>Bacteria</taxon>
        <taxon>Pseudomonadati</taxon>
        <taxon>Bacteroidota</taxon>
        <taxon>Bacteroidia</taxon>
        <taxon>Marinilabiliales</taxon>
        <taxon>Prolixibacteraceae</taxon>
        <taxon>Draconibacterium</taxon>
    </lineage>
</organism>
<dbReference type="InterPro" id="IPR013320">
    <property type="entry name" value="ConA-like_dom_sf"/>
</dbReference>
<proteinExistence type="predicted"/>
<dbReference type="GO" id="GO:0005975">
    <property type="term" value="P:carbohydrate metabolic process"/>
    <property type="evidence" value="ECO:0007669"/>
    <property type="project" value="UniProtKB-ARBA"/>
</dbReference>
<reference evidence="3 5" key="2">
    <citation type="submission" date="2016-10" db="EMBL/GenBank/DDBJ databases">
        <authorList>
            <person name="de Groot N.N."/>
        </authorList>
    </citation>
    <scope>NUCLEOTIDE SEQUENCE [LARGE SCALE GENOMIC DNA]</scope>
    <source>
        <strain evidence="3 5">DSM 25947</strain>
    </source>
</reference>
<evidence type="ECO:0000259" key="1">
    <source>
        <dbReference type="Pfam" id="PF18962"/>
    </source>
</evidence>
<evidence type="ECO:0000313" key="4">
    <source>
        <dbReference type="Proteomes" id="UP000023772"/>
    </source>
</evidence>
<dbReference type="Pfam" id="PF18962">
    <property type="entry name" value="Por_Secre_tail"/>
    <property type="match status" value="1"/>
</dbReference>
<dbReference type="Pfam" id="PF13385">
    <property type="entry name" value="Laminin_G_3"/>
    <property type="match status" value="1"/>
</dbReference>
<dbReference type="OrthoDB" id="9770276at2"/>